<keyword evidence="4" id="KW-1185">Reference proteome</keyword>
<comment type="similarity">
    <text evidence="1">Belongs to the universal stress protein A family.</text>
</comment>
<feature type="domain" description="UspA" evidence="2">
    <location>
        <begin position="4"/>
        <end position="144"/>
    </location>
</feature>
<evidence type="ECO:0000313" key="3">
    <source>
        <dbReference type="EMBL" id="MDA0160044.1"/>
    </source>
</evidence>
<dbReference type="Proteomes" id="UP001149140">
    <property type="component" value="Unassembled WGS sequence"/>
</dbReference>
<dbReference type="EMBL" id="JAPDOD010000004">
    <property type="protein sequence ID" value="MDA0160044.1"/>
    <property type="molecule type" value="Genomic_DNA"/>
</dbReference>
<dbReference type="InterPro" id="IPR006015">
    <property type="entry name" value="Universal_stress_UspA"/>
</dbReference>
<evidence type="ECO:0000256" key="1">
    <source>
        <dbReference type="ARBA" id="ARBA00008791"/>
    </source>
</evidence>
<accession>A0A9X3MPI7</accession>
<gene>
    <name evidence="3" type="ORF">OM076_07210</name>
</gene>
<sequence>MSGPFVLCYDGSDLAKHAIEVSIGLLGRGHKAKLLYVYKPMERSLGVAQALTGGRIDAPVSGETDANELIERGVAFAREVGFDAEPVLVKADRSIAEIITATAEEVDAPAIVMGQRGRSGLKSALLGSVSRDVVNAYHRPVIIV</sequence>
<organism evidence="3 4">
    <name type="scientific">Solirubrobacter ginsenosidimutans</name>
    <dbReference type="NCBI Taxonomy" id="490573"/>
    <lineage>
        <taxon>Bacteria</taxon>
        <taxon>Bacillati</taxon>
        <taxon>Actinomycetota</taxon>
        <taxon>Thermoleophilia</taxon>
        <taxon>Solirubrobacterales</taxon>
        <taxon>Solirubrobacteraceae</taxon>
        <taxon>Solirubrobacter</taxon>
    </lineage>
</organism>
<protein>
    <submittedName>
        <fullName evidence="3">Universal stress protein</fullName>
    </submittedName>
</protein>
<dbReference type="InterPro" id="IPR006016">
    <property type="entry name" value="UspA"/>
</dbReference>
<evidence type="ECO:0000259" key="2">
    <source>
        <dbReference type="Pfam" id="PF00582"/>
    </source>
</evidence>
<dbReference type="AlphaFoldDB" id="A0A9X3MPI7"/>
<evidence type="ECO:0000313" key="4">
    <source>
        <dbReference type="Proteomes" id="UP001149140"/>
    </source>
</evidence>
<dbReference type="RefSeq" id="WP_270038812.1">
    <property type="nucleotide sequence ID" value="NZ_JAPDOD010000004.1"/>
</dbReference>
<dbReference type="PANTHER" id="PTHR46268:SF6">
    <property type="entry name" value="UNIVERSAL STRESS PROTEIN UP12"/>
    <property type="match status" value="1"/>
</dbReference>
<dbReference type="CDD" id="cd00293">
    <property type="entry name" value="USP-like"/>
    <property type="match status" value="1"/>
</dbReference>
<dbReference type="PANTHER" id="PTHR46268">
    <property type="entry name" value="STRESS RESPONSE PROTEIN NHAX"/>
    <property type="match status" value="1"/>
</dbReference>
<dbReference type="Pfam" id="PF00582">
    <property type="entry name" value="Usp"/>
    <property type="match status" value="1"/>
</dbReference>
<dbReference type="SUPFAM" id="SSF52402">
    <property type="entry name" value="Adenine nucleotide alpha hydrolases-like"/>
    <property type="match status" value="1"/>
</dbReference>
<reference evidence="3" key="1">
    <citation type="submission" date="2022-10" db="EMBL/GenBank/DDBJ databases">
        <title>The WGS of Solirubrobacter ginsenosidimutans DSM 21036.</title>
        <authorList>
            <person name="Jiang Z."/>
        </authorList>
    </citation>
    <scope>NUCLEOTIDE SEQUENCE</scope>
    <source>
        <strain evidence="3">DSM 21036</strain>
    </source>
</reference>
<proteinExistence type="inferred from homology"/>
<dbReference type="InterPro" id="IPR014729">
    <property type="entry name" value="Rossmann-like_a/b/a_fold"/>
</dbReference>
<name>A0A9X3MPI7_9ACTN</name>
<dbReference type="PRINTS" id="PR01438">
    <property type="entry name" value="UNVRSLSTRESS"/>
</dbReference>
<comment type="caution">
    <text evidence="3">The sequence shown here is derived from an EMBL/GenBank/DDBJ whole genome shotgun (WGS) entry which is preliminary data.</text>
</comment>
<dbReference type="Gene3D" id="3.40.50.620">
    <property type="entry name" value="HUPs"/>
    <property type="match status" value="1"/>
</dbReference>